<dbReference type="Gene3D" id="2.160.20.80">
    <property type="entry name" value="E3 ubiquitin-protein ligase SopA"/>
    <property type="match status" value="1"/>
</dbReference>
<protein>
    <submittedName>
        <fullName evidence="2">AAA family ATPase</fullName>
    </submittedName>
</protein>
<dbReference type="InterPro" id="IPR049052">
    <property type="entry name" value="nSTAND1"/>
</dbReference>
<dbReference type="Gene3D" id="3.40.50.300">
    <property type="entry name" value="P-loop containing nucleotide triphosphate hydrolases"/>
    <property type="match status" value="1"/>
</dbReference>
<reference evidence="2" key="1">
    <citation type="submission" date="2020-05" db="EMBL/GenBank/DDBJ databases">
        <authorList>
            <person name="Zhu T."/>
            <person name="Keshari N."/>
            <person name="Lu X."/>
        </authorList>
    </citation>
    <scope>NUCLEOTIDE SEQUENCE</scope>
    <source>
        <strain evidence="2">NK1-12</strain>
    </source>
</reference>
<dbReference type="Pfam" id="PF20703">
    <property type="entry name" value="nSTAND1"/>
    <property type="match status" value="1"/>
</dbReference>
<proteinExistence type="predicted"/>
<dbReference type="InterPro" id="IPR051082">
    <property type="entry name" value="Pentapeptide-BTB/POZ_domain"/>
</dbReference>
<feature type="domain" description="Novel STAND NTPase 1" evidence="1">
    <location>
        <begin position="47"/>
        <end position="443"/>
    </location>
</feature>
<organism evidence="2">
    <name type="scientific">Leptolyngbya sp. NK1-12</name>
    <dbReference type="NCBI Taxonomy" id="2547451"/>
    <lineage>
        <taxon>Bacteria</taxon>
        <taxon>Bacillati</taxon>
        <taxon>Cyanobacteriota</taxon>
        <taxon>Cyanophyceae</taxon>
        <taxon>Leptolyngbyales</taxon>
        <taxon>Leptolyngbyaceae</taxon>
        <taxon>Leptolyngbya group</taxon>
        <taxon>Leptolyngbya</taxon>
    </lineage>
</organism>
<evidence type="ECO:0000313" key="2">
    <source>
        <dbReference type="EMBL" id="WNZ24626.1"/>
    </source>
</evidence>
<dbReference type="PANTHER" id="PTHR14136">
    <property type="entry name" value="BTB_POZ DOMAIN-CONTAINING PROTEIN KCTD9"/>
    <property type="match status" value="1"/>
</dbReference>
<dbReference type="SUPFAM" id="SSF141571">
    <property type="entry name" value="Pentapeptide repeat-like"/>
    <property type="match status" value="1"/>
</dbReference>
<accession>A0AA96WN35</accession>
<dbReference type="InterPro" id="IPR001646">
    <property type="entry name" value="5peptide_repeat"/>
</dbReference>
<dbReference type="SUPFAM" id="SSF52540">
    <property type="entry name" value="P-loop containing nucleoside triphosphate hydrolases"/>
    <property type="match status" value="1"/>
</dbReference>
<evidence type="ECO:0000259" key="1">
    <source>
        <dbReference type="Pfam" id="PF20703"/>
    </source>
</evidence>
<sequence>MDESDKLAEKIGIVVQGGQVTIHTVNLGQAEATPLPEPKPAELPDCPYRGLFAFHEEHVEFFFGRDVFTQGLVQAVQTKSLVAVVGASGSGKSSLVFAGLLPNLLEQGGWCIFKLRPGFPDSRPFHNLTSALLPLSAVPNLDPLILLNQRAKDLQEGTLSLRDVVAEILRQAPKGTERVLLVVDQFEELYTLSNQDDRERFVDLLLAGVKDAPCKVVLTLRADFCGQAYAYRPLVDALQDADLKLGSMNQAELQAAIEKPAEKMGVKLEAGLTERILEDVGKEPGNLPLLEFALTRLWDKQQNRELTHESYSEIGGVKQALADHAEAIYSKLTEPEQKQAQQIFVQLVQLGEGTADTRRLVTRAEISDDCWQLITGKGGLADCRLVVTGRNDQTNEETVEVVHEALIREWRTLRQWIDTDRKELLQKNEIEAQAKRWAEKKSKDYLLQGKRLQEARVFQKEQADHLKLSNQAQEFIQKSRRNTRTNQLKLASLLLIPIMIVYAAVVPQLRQQKYIRAWETVKAKDAGTREALEILTEGCQEKEIILGTVLFGDCADLSSTDLSGTDLFDADLSYVNFDSTDLSRADLKFADLSGAYLLGADLKFADLLGADLYGTTLSGATLSCLIQQCTDFRGAEGLTPEQVKSAKNWEQAVYDSAFCQQVGLKDCKTKQVVEK</sequence>
<dbReference type="Pfam" id="PF00805">
    <property type="entry name" value="Pentapeptide"/>
    <property type="match status" value="1"/>
</dbReference>
<name>A0AA96WN35_9CYAN</name>
<dbReference type="AlphaFoldDB" id="A0AA96WN35"/>
<gene>
    <name evidence="2" type="ORF">HJG54_18400</name>
</gene>
<dbReference type="RefSeq" id="WP_316430514.1">
    <property type="nucleotide sequence ID" value="NZ_CP053586.1"/>
</dbReference>
<dbReference type="PANTHER" id="PTHR14136:SF17">
    <property type="entry name" value="BTB_POZ DOMAIN-CONTAINING PROTEIN KCTD9"/>
    <property type="match status" value="1"/>
</dbReference>
<dbReference type="EMBL" id="CP053586">
    <property type="protein sequence ID" value="WNZ24626.1"/>
    <property type="molecule type" value="Genomic_DNA"/>
</dbReference>
<dbReference type="InterPro" id="IPR027417">
    <property type="entry name" value="P-loop_NTPase"/>
</dbReference>